<name>A0A2M8FAP1_9BACT</name>
<dbReference type="EMBL" id="PFRH01000041">
    <property type="protein sequence ID" value="PJC52781.1"/>
    <property type="molecule type" value="Genomic_DNA"/>
</dbReference>
<sequence length="185" mass="20357">MTVHPTVADVPILGIDAERRVDAVSKLAHLTSAVCVAVNVGHALVRLYERWGDARQCLHVDAAGAVFCRRRFVEADADLRFPRGKCLAVWKRFEYDDPADDALVFRGTDARDLSIGRAVELDRQDRDEGPLQGNPVPVLLVSEVRDGGENIVLTLAVERIAPDSPHAIEDRLHGLEILAVLVVVR</sequence>
<comment type="caution">
    <text evidence="1">The sequence shown here is derived from an EMBL/GenBank/DDBJ whole genome shotgun (WGS) entry which is preliminary data.</text>
</comment>
<accession>A0A2M8FAP1</accession>
<dbReference type="Proteomes" id="UP000231456">
    <property type="component" value="Unassembled WGS sequence"/>
</dbReference>
<protein>
    <submittedName>
        <fullName evidence="1">Uncharacterized protein</fullName>
    </submittedName>
</protein>
<evidence type="ECO:0000313" key="1">
    <source>
        <dbReference type="EMBL" id="PJC52781.1"/>
    </source>
</evidence>
<dbReference type="AlphaFoldDB" id="A0A2M8FAP1"/>
<gene>
    <name evidence="1" type="ORF">CO030_01115</name>
</gene>
<reference evidence="2" key="1">
    <citation type="submission" date="2017-09" db="EMBL/GenBank/DDBJ databases">
        <title>Depth-based differentiation of microbial function through sediment-hosted aquifers and enrichment of novel symbionts in the deep terrestrial subsurface.</title>
        <authorList>
            <person name="Probst A.J."/>
            <person name="Ladd B."/>
            <person name="Jarett J.K."/>
            <person name="Geller-Mcgrath D.E."/>
            <person name="Sieber C.M.K."/>
            <person name="Emerson J.B."/>
            <person name="Anantharaman K."/>
            <person name="Thomas B.C."/>
            <person name="Malmstrom R."/>
            <person name="Stieglmeier M."/>
            <person name="Klingl A."/>
            <person name="Woyke T."/>
            <person name="Ryan C.M."/>
            <person name="Banfield J.F."/>
        </authorList>
    </citation>
    <scope>NUCLEOTIDE SEQUENCE [LARGE SCALE GENOMIC DNA]</scope>
</reference>
<organism evidence="1 2">
    <name type="scientific">Candidatus Magasanikbacteria bacterium CG_4_9_14_0_2_um_filter_42_11</name>
    <dbReference type="NCBI Taxonomy" id="1974643"/>
    <lineage>
        <taxon>Bacteria</taxon>
        <taxon>Candidatus Magasanikiibacteriota</taxon>
    </lineage>
</organism>
<proteinExistence type="predicted"/>
<evidence type="ECO:0000313" key="2">
    <source>
        <dbReference type="Proteomes" id="UP000231456"/>
    </source>
</evidence>